<dbReference type="SUPFAM" id="SSF55904">
    <property type="entry name" value="Ornithine decarboxylase C-terminal domain"/>
    <property type="match status" value="1"/>
</dbReference>
<evidence type="ECO:0000313" key="8">
    <source>
        <dbReference type="EMBL" id="TXC84982.1"/>
    </source>
</evidence>
<dbReference type="GO" id="GO:0016831">
    <property type="term" value="F:carboxy-lyase activity"/>
    <property type="evidence" value="ECO:0007669"/>
    <property type="project" value="UniProtKB-KW"/>
</dbReference>
<evidence type="ECO:0000256" key="5">
    <source>
        <dbReference type="ARBA" id="ARBA00023239"/>
    </source>
</evidence>
<gene>
    <name evidence="8" type="ORF">FS935_20720</name>
</gene>
<dbReference type="Pfam" id="PF01276">
    <property type="entry name" value="OKR_DC_1"/>
    <property type="match status" value="1"/>
</dbReference>
<keyword evidence="8" id="KW-0032">Aminotransferase</keyword>
<feature type="domain" description="Orn/Lys/Arg decarboxylases family 1 pyridoxal-P attachment site" evidence="6">
    <location>
        <begin position="3"/>
        <end position="309"/>
    </location>
</feature>
<evidence type="ECO:0000313" key="9">
    <source>
        <dbReference type="Proteomes" id="UP000321363"/>
    </source>
</evidence>
<dbReference type="OrthoDB" id="9815233at2"/>
<dbReference type="InterPro" id="IPR000310">
    <property type="entry name" value="Orn/Lys/Arg_deCO2ase_major_dom"/>
</dbReference>
<reference evidence="8 9" key="1">
    <citation type="journal article" date="2005" name="Int. J. Syst. Evol. Microbiol.">
        <title>Bacillus litoralis sp. nov., isolated from a tidal flat of the Yellow Sea in Korea.</title>
        <authorList>
            <person name="Yoon J.H."/>
            <person name="Oh T.K."/>
        </authorList>
    </citation>
    <scope>NUCLEOTIDE SEQUENCE [LARGE SCALE GENOMIC DNA]</scope>
    <source>
        <strain evidence="8 9">SW-211</strain>
    </source>
</reference>
<evidence type="ECO:0000256" key="2">
    <source>
        <dbReference type="ARBA" id="ARBA00010671"/>
    </source>
</evidence>
<keyword evidence="5" id="KW-0456">Lyase</keyword>
<evidence type="ECO:0000259" key="6">
    <source>
        <dbReference type="Pfam" id="PF01276"/>
    </source>
</evidence>
<evidence type="ECO:0000259" key="7">
    <source>
        <dbReference type="Pfam" id="PF03711"/>
    </source>
</evidence>
<dbReference type="PANTHER" id="PTHR43277">
    <property type="entry name" value="ARGININE DECARBOXYLASE"/>
    <property type="match status" value="1"/>
</dbReference>
<evidence type="ECO:0000256" key="1">
    <source>
        <dbReference type="ARBA" id="ARBA00001933"/>
    </source>
</evidence>
<sequence>MYTPLFTALMQHAKRKSLSFHVPGHKNGKVFIKQADEIYKNILSLDVTELTGLDDLHHPTDVIAEAQQLTAKLYGVKNSYFLVNGSTVGNMAMILACCNEGDEVLVQRNSHKSIINAVQLAGANPIFLSPKMDTVLQVPSYVDIQTIKHAIESYPNAKALILTNPNYYGLTVNLKEAIELAHSCSIPVLVDEAHGAHFKAGIEFPTSAVDIGADIIVHSAHKTLPAMTMGSFLHYNTNLIDREKVEFYLAILQSSSPSYPIMASLDLARAYLEEVKENRGIDSILKAIINIKEQLKNIDGLEILESADPLIQIDPLKLTVRSTSGLSGYELQDWFELHNVFIELADPLNALMILPLDHKIHNLEHLSKKTSTTSISITANKRVQLHYKQNKGINRLEKPYSYLKTCEKELIKLDDAIGAISAESIIPYPPGIPLIIVGETITKDLIEQLKEMLEMRINIQGDNNIRQGNIKIYKNRG</sequence>
<dbReference type="RefSeq" id="WP_146950551.1">
    <property type="nucleotide sequence ID" value="NZ_VOQF01000020.1"/>
</dbReference>
<dbReference type="PANTHER" id="PTHR43277:SF3">
    <property type="entry name" value="DECARBOXYLASE, PUTATIVE-RELATED"/>
    <property type="match status" value="1"/>
</dbReference>
<dbReference type="EMBL" id="VOQF01000020">
    <property type="protein sequence ID" value="TXC84982.1"/>
    <property type="molecule type" value="Genomic_DNA"/>
</dbReference>
<keyword evidence="9" id="KW-1185">Reference proteome</keyword>
<comment type="caution">
    <text evidence="8">The sequence shown here is derived from an EMBL/GenBank/DDBJ whole genome shotgun (WGS) entry which is preliminary data.</text>
</comment>
<keyword evidence="4" id="KW-0663">Pyridoxal phosphate</keyword>
<dbReference type="Gene3D" id="3.40.640.10">
    <property type="entry name" value="Type I PLP-dependent aspartate aminotransferase-like (Major domain)"/>
    <property type="match status" value="1"/>
</dbReference>
<dbReference type="Pfam" id="PF03711">
    <property type="entry name" value="OKR_DC_1_C"/>
    <property type="match status" value="1"/>
</dbReference>
<name>A0A5C6VHU6_9BACI</name>
<keyword evidence="3" id="KW-0210">Decarboxylase</keyword>
<organism evidence="8 9">
    <name type="scientific">Metabacillus litoralis</name>
    <dbReference type="NCBI Taxonomy" id="152268"/>
    <lineage>
        <taxon>Bacteria</taxon>
        <taxon>Bacillati</taxon>
        <taxon>Bacillota</taxon>
        <taxon>Bacilli</taxon>
        <taxon>Bacillales</taxon>
        <taxon>Bacillaceae</taxon>
        <taxon>Metabacillus</taxon>
    </lineage>
</organism>
<protein>
    <submittedName>
        <fullName evidence="8">Aminotransferase class I/II-fold pyridoxal phosphate-dependent enzyme</fullName>
    </submittedName>
</protein>
<dbReference type="GO" id="GO:0008483">
    <property type="term" value="F:transaminase activity"/>
    <property type="evidence" value="ECO:0007669"/>
    <property type="project" value="UniProtKB-KW"/>
</dbReference>
<feature type="domain" description="Orn/Lys/Arg decarboxylase C-terminal" evidence="7">
    <location>
        <begin position="397"/>
        <end position="452"/>
    </location>
</feature>
<dbReference type="Proteomes" id="UP000321363">
    <property type="component" value="Unassembled WGS sequence"/>
</dbReference>
<dbReference type="InterPro" id="IPR015421">
    <property type="entry name" value="PyrdxlP-dep_Trfase_major"/>
</dbReference>
<keyword evidence="8" id="KW-0808">Transferase</keyword>
<dbReference type="InterPro" id="IPR036633">
    <property type="entry name" value="Prn/Lys/Arg_de-COase_C_sf"/>
</dbReference>
<evidence type="ECO:0000256" key="4">
    <source>
        <dbReference type="ARBA" id="ARBA00022898"/>
    </source>
</evidence>
<dbReference type="AlphaFoldDB" id="A0A5C6VHU6"/>
<comment type="cofactor">
    <cofactor evidence="1">
        <name>pyridoxal 5'-phosphate</name>
        <dbReference type="ChEBI" id="CHEBI:597326"/>
    </cofactor>
</comment>
<dbReference type="CDD" id="cd00615">
    <property type="entry name" value="Orn_deC_like"/>
    <property type="match status" value="1"/>
</dbReference>
<dbReference type="InterPro" id="IPR052357">
    <property type="entry name" value="Orn_Lys_Arg_decarboxylase-I"/>
</dbReference>
<accession>A0A5C6VHU6</accession>
<dbReference type="InterPro" id="IPR008286">
    <property type="entry name" value="Prn/Lys/Arg_de-COase_C"/>
</dbReference>
<dbReference type="Gene3D" id="3.90.105.10">
    <property type="entry name" value="Molybdopterin biosynthesis moea protein, domain 2"/>
    <property type="match status" value="1"/>
</dbReference>
<evidence type="ECO:0000256" key="3">
    <source>
        <dbReference type="ARBA" id="ARBA00022793"/>
    </source>
</evidence>
<dbReference type="InterPro" id="IPR015424">
    <property type="entry name" value="PyrdxlP-dep_Trfase"/>
</dbReference>
<dbReference type="SUPFAM" id="SSF53383">
    <property type="entry name" value="PLP-dependent transferases"/>
    <property type="match status" value="1"/>
</dbReference>
<proteinExistence type="inferred from homology"/>
<comment type="similarity">
    <text evidence="2">Belongs to the Orn/Lys/Arg decarboxylase class-I family.</text>
</comment>